<reference evidence="2 3" key="1">
    <citation type="submission" date="2020-04" db="EMBL/GenBank/DDBJ databases">
        <title>Genome-Wide Identification of 5-Methylcytosine Sites in Bacterial Genomes By High-Throughput Sequencing of MspJI Restriction Fragments.</title>
        <authorList>
            <person name="Wu V."/>
        </authorList>
    </citation>
    <scope>NUCLEOTIDE SEQUENCE [LARGE SCALE GENOMIC DNA]</scope>
    <source>
        <strain evidence="2 3">NEB122</strain>
    </source>
</reference>
<dbReference type="GO" id="GO:0043565">
    <property type="term" value="F:sequence-specific DNA binding"/>
    <property type="evidence" value="ECO:0007669"/>
    <property type="project" value="InterPro"/>
</dbReference>
<protein>
    <submittedName>
        <fullName evidence="2">Transposase</fullName>
    </submittedName>
</protein>
<proteinExistence type="predicted"/>
<gene>
    <name evidence="2" type="ORF">HG421_04205</name>
</gene>
<dbReference type="Proteomes" id="UP000503498">
    <property type="component" value="Chromosome"/>
</dbReference>
<accession>A0A7Z2VEB6</accession>
<dbReference type="AlphaFoldDB" id="A0A7Z2VEB6"/>
<dbReference type="PANTHER" id="PTHR46889:SF4">
    <property type="entry name" value="TRANSPOSASE INSO FOR INSERTION SEQUENCE ELEMENT IS911B-RELATED"/>
    <property type="match status" value="1"/>
</dbReference>
<dbReference type="SUPFAM" id="SSF53098">
    <property type="entry name" value="Ribonuclease H-like"/>
    <property type="match status" value="1"/>
</dbReference>
<dbReference type="SUPFAM" id="SSF48295">
    <property type="entry name" value="TrpR-like"/>
    <property type="match status" value="1"/>
</dbReference>
<organism evidence="2 3">
    <name type="scientific">Xanthomonas campestris pv. badrii</name>
    <dbReference type="NCBI Taxonomy" id="149696"/>
    <lineage>
        <taxon>Bacteria</taxon>
        <taxon>Pseudomonadati</taxon>
        <taxon>Pseudomonadota</taxon>
        <taxon>Gammaproteobacteria</taxon>
        <taxon>Lysobacterales</taxon>
        <taxon>Lysobacteraceae</taxon>
        <taxon>Xanthomonas</taxon>
    </lineage>
</organism>
<evidence type="ECO:0000313" key="3">
    <source>
        <dbReference type="Proteomes" id="UP000503498"/>
    </source>
</evidence>
<dbReference type="InterPro" id="IPR012337">
    <property type="entry name" value="RNaseH-like_sf"/>
</dbReference>
<dbReference type="InterPro" id="IPR010921">
    <property type="entry name" value="Trp_repressor/repl_initiator"/>
</dbReference>
<dbReference type="Pfam" id="PF13683">
    <property type="entry name" value="rve_3"/>
    <property type="match status" value="1"/>
</dbReference>
<sequence length="171" mass="19494">MCATSQYSTECSNGRRIKRWTAGRKSALVLEIIQGKTTMALASRQYDLTPNEAALEQALITRFGTLGKVKEPFLLRSDNGLVFTSRDYTRLVAGYGMKQEFITPHCPQQNGMVERVIRTLKEQCVHRHRFESLAHALRVISNWIGFYNRQRPHQALNMMTPDQAYAATLTT</sequence>
<dbReference type="PROSITE" id="PS50994">
    <property type="entry name" value="INTEGRASE"/>
    <property type="match status" value="1"/>
</dbReference>
<dbReference type="EMBL" id="CP051651">
    <property type="protein sequence ID" value="QJD69969.1"/>
    <property type="molecule type" value="Genomic_DNA"/>
</dbReference>
<name>A0A7Z2VEB6_XANCA</name>
<dbReference type="PANTHER" id="PTHR46889">
    <property type="entry name" value="TRANSPOSASE INSF FOR INSERTION SEQUENCE IS3B-RELATED"/>
    <property type="match status" value="1"/>
</dbReference>
<dbReference type="InterPro" id="IPR001584">
    <property type="entry name" value="Integrase_cat-core"/>
</dbReference>
<dbReference type="InterPro" id="IPR036397">
    <property type="entry name" value="RNaseH_sf"/>
</dbReference>
<evidence type="ECO:0000259" key="1">
    <source>
        <dbReference type="PROSITE" id="PS50994"/>
    </source>
</evidence>
<feature type="domain" description="Integrase catalytic" evidence="1">
    <location>
        <begin position="50"/>
        <end position="169"/>
    </location>
</feature>
<dbReference type="GO" id="GO:0015074">
    <property type="term" value="P:DNA integration"/>
    <property type="evidence" value="ECO:0007669"/>
    <property type="project" value="InterPro"/>
</dbReference>
<dbReference type="Gene3D" id="3.30.420.10">
    <property type="entry name" value="Ribonuclease H-like superfamily/Ribonuclease H"/>
    <property type="match status" value="1"/>
</dbReference>
<evidence type="ECO:0000313" key="2">
    <source>
        <dbReference type="EMBL" id="QJD69969.1"/>
    </source>
</evidence>
<reference evidence="2 3" key="2">
    <citation type="submission" date="2020-04" db="EMBL/GenBank/DDBJ databases">
        <authorList>
            <person name="Fomenkov A."/>
            <person name="Anton B.P."/>
            <person name="Roberts R.J."/>
        </authorList>
    </citation>
    <scope>NUCLEOTIDE SEQUENCE [LARGE SCALE GENOMIC DNA]</scope>
    <source>
        <strain evidence="2 3">NEB122</strain>
    </source>
</reference>
<dbReference type="InterPro" id="IPR050900">
    <property type="entry name" value="Transposase_IS3/IS150/IS904"/>
</dbReference>